<reference evidence="11" key="1">
    <citation type="journal article" date="2021" name="Mol. Ecol. Resour.">
        <title>Phylogenomic analyses of the genus Drosophila reveals genomic signals of climate adaptation.</title>
        <authorList>
            <person name="Li F."/>
            <person name="Rane R.V."/>
            <person name="Luria V."/>
            <person name="Xiong Z."/>
            <person name="Chen J."/>
            <person name="Li Z."/>
            <person name="Catullo R.A."/>
            <person name="Griffin P.C."/>
            <person name="Schiffer M."/>
            <person name="Pearce S."/>
            <person name="Lee S.F."/>
            <person name="McElroy K."/>
            <person name="Stocker A."/>
            <person name="Shirriffs J."/>
            <person name="Cockerell F."/>
            <person name="Coppin C."/>
            <person name="Sgro C.M."/>
            <person name="Karger A."/>
            <person name="Cain J.W."/>
            <person name="Weber J.A."/>
            <person name="Santpere G."/>
            <person name="Kirschner M.W."/>
            <person name="Hoffmann A.A."/>
            <person name="Oakeshott J.G."/>
            <person name="Zhang G."/>
        </authorList>
    </citation>
    <scope>NUCLEOTIDE SEQUENCE</scope>
    <source>
        <strain evidence="11">BGI-SZ-2011g</strain>
    </source>
</reference>
<sequence>NRKMFLKYVKDSSTTTELLSSRDAFKFVGYGHTVLGWRLHIENRFKILLYRIYGLLWTSLGIYLPIALMISYVNEFNNFTPGELFTSAQWFSDIPNALVKALTLYLSLWRIDKAKELLDEMDKSCIRQEEKLQVHRSVQRCNFIYSLFMGIYICYPLSTFSAAVMFNGVSAWNVFNPLVNWRDGKWQLWIASIIEFTEVLIVVCYHHATDIYPVIYGTTIRLHVDLLRQRVQRLRSDDTKSEEENYAELVACIKDHKLILEYCNILRPLLSRTIFCQFLVIGLLLGLCFTNLFFFSDFWSGSATVIYIVGCTCESFPFCYICNTLIEDVEELTMKIFQSNWLGAPRRYKSSLIYFLHKAQQPIRFTAGSIFEISLGTNISLAKFAFSVVTIVQQFNLADKLN</sequence>
<dbReference type="InterPro" id="IPR004117">
    <property type="entry name" value="7tm6_olfct_rcpt"/>
</dbReference>
<evidence type="ECO:0008006" key="13">
    <source>
        <dbReference type="Google" id="ProtNLM"/>
    </source>
</evidence>
<comment type="caution">
    <text evidence="11">The sequence shown here is derived from an EMBL/GenBank/DDBJ whole genome shotgun (WGS) entry which is preliminary data.</text>
</comment>
<dbReference type="GO" id="GO:0005886">
    <property type="term" value="C:plasma membrane"/>
    <property type="evidence" value="ECO:0007669"/>
    <property type="project" value="UniProtKB-SubCell"/>
</dbReference>
<evidence type="ECO:0000256" key="10">
    <source>
        <dbReference type="SAM" id="Phobius"/>
    </source>
</evidence>
<dbReference type="EMBL" id="JAJJHW010000014">
    <property type="protein sequence ID" value="KAH8388518.1"/>
    <property type="molecule type" value="Genomic_DNA"/>
</dbReference>
<evidence type="ECO:0000256" key="8">
    <source>
        <dbReference type="ARBA" id="ARBA00023170"/>
    </source>
</evidence>
<evidence type="ECO:0000256" key="2">
    <source>
        <dbReference type="ARBA" id="ARBA00022475"/>
    </source>
</evidence>
<organism evidence="11 12">
    <name type="scientific">Drosophila rubida</name>
    <dbReference type="NCBI Taxonomy" id="30044"/>
    <lineage>
        <taxon>Eukaryota</taxon>
        <taxon>Metazoa</taxon>
        <taxon>Ecdysozoa</taxon>
        <taxon>Arthropoda</taxon>
        <taxon>Hexapoda</taxon>
        <taxon>Insecta</taxon>
        <taxon>Pterygota</taxon>
        <taxon>Neoptera</taxon>
        <taxon>Endopterygota</taxon>
        <taxon>Diptera</taxon>
        <taxon>Brachycera</taxon>
        <taxon>Muscomorpha</taxon>
        <taxon>Ephydroidea</taxon>
        <taxon>Drosophilidae</taxon>
        <taxon>Drosophila</taxon>
    </lineage>
</organism>
<evidence type="ECO:0000256" key="5">
    <source>
        <dbReference type="ARBA" id="ARBA00022725"/>
    </source>
</evidence>
<dbReference type="GO" id="GO:0005549">
    <property type="term" value="F:odorant binding"/>
    <property type="evidence" value="ECO:0007669"/>
    <property type="project" value="InterPro"/>
</dbReference>
<feature type="transmembrane region" description="Helical" evidence="10">
    <location>
        <begin position="186"/>
        <end position="205"/>
    </location>
</feature>
<name>A0AAD4KDC9_9MUSC</name>
<keyword evidence="9" id="KW-0807">Transducer</keyword>
<protein>
    <recommendedName>
        <fullName evidence="13">Odorant receptor</fullName>
    </recommendedName>
</protein>
<dbReference type="Pfam" id="PF02949">
    <property type="entry name" value="7tm_6"/>
    <property type="match status" value="1"/>
</dbReference>
<feature type="transmembrane region" description="Helical" evidence="10">
    <location>
        <begin position="48"/>
        <end position="74"/>
    </location>
</feature>
<keyword evidence="5" id="KW-0552">Olfaction</keyword>
<keyword evidence="4 10" id="KW-0812">Transmembrane</keyword>
<evidence type="ECO:0000256" key="4">
    <source>
        <dbReference type="ARBA" id="ARBA00022692"/>
    </source>
</evidence>
<evidence type="ECO:0000313" key="11">
    <source>
        <dbReference type="EMBL" id="KAH8388518.1"/>
    </source>
</evidence>
<evidence type="ECO:0000256" key="1">
    <source>
        <dbReference type="ARBA" id="ARBA00004651"/>
    </source>
</evidence>
<dbReference type="PANTHER" id="PTHR21137">
    <property type="entry name" value="ODORANT RECEPTOR"/>
    <property type="match status" value="1"/>
</dbReference>
<accession>A0AAD4KDC9</accession>
<dbReference type="PANTHER" id="PTHR21137:SF35">
    <property type="entry name" value="ODORANT RECEPTOR 19A-RELATED"/>
    <property type="match status" value="1"/>
</dbReference>
<feature type="transmembrane region" description="Helical" evidence="10">
    <location>
        <begin position="143"/>
        <end position="166"/>
    </location>
</feature>
<keyword evidence="3" id="KW-0716">Sensory transduction</keyword>
<evidence type="ECO:0000256" key="3">
    <source>
        <dbReference type="ARBA" id="ARBA00022606"/>
    </source>
</evidence>
<dbReference type="Proteomes" id="UP001200034">
    <property type="component" value="Unassembled WGS sequence"/>
</dbReference>
<comment type="subcellular location">
    <subcellularLocation>
        <location evidence="1">Cell membrane</location>
        <topology evidence="1">Multi-pass membrane protein</topology>
    </subcellularLocation>
</comment>
<gene>
    <name evidence="11" type="ORF">KR093_008470</name>
</gene>
<evidence type="ECO:0000256" key="6">
    <source>
        <dbReference type="ARBA" id="ARBA00022989"/>
    </source>
</evidence>
<feature type="non-terminal residue" evidence="11">
    <location>
        <position position="1"/>
    </location>
</feature>
<dbReference type="GO" id="GO:0004984">
    <property type="term" value="F:olfactory receptor activity"/>
    <property type="evidence" value="ECO:0007669"/>
    <property type="project" value="InterPro"/>
</dbReference>
<keyword evidence="12" id="KW-1185">Reference proteome</keyword>
<feature type="transmembrane region" description="Helical" evidence="10">
    <location>
        <begin position="274"/>
        <end position="294"/>
    </location>
</feature>
<feature type="transmembrane region" description="Helical" evidence="10">
    <location>
        <begin position="94"/>
        <end position="111"/>
    </location>
</feature>
<feature type="transmembrane region" description="Helical" evidence="10">
    <location>
        <begin position="306"/>
        <end position="326"/>
    </location>
</feature>
<dbReference type="AlphaFoldDB" id="A0AAD4KDC9"/>
<evidence type="ECO:0000313" key="12">
    <source>
        <dbReference type="Proteomes" id="UP001200034"/>
    </source>
</evidence>
<feature type="non-terminal residue" evidence="11">
    <location>
        <position position="402"/>
    </location>
</feature>
<keyword evidence="8" id="KW-0675">Receptor</keyword>
<evidence type="ECO:0000256" key="9">
    <source>
        <dbReference type="ARBA" id="ARBA00023224"/>
    </source>
</evidence>
<keyword evidence="6 10" id="KW-1133">Transmembrane helix</keyword>
<keyword evidence="7 10" id="KW-0472">Membrane</keyword>
<proteinExistence type="predicted"/>
<dbReference type="GO" id="GO:0007165">
    <property type="term" value="P:signal transduction"/>
    <property type="evidence" value="ECO:0007669"/>
    <property type="project" value="UniProtKB-KW"/>
</dbReference>
<keyword evidence="2" id="KW-1003">Cell membrane</keyword>
<evidence type="ECO:0000256" key="7">
    <source>
        <dbReference type="ARBA" id="ARBA00023136"/>
    </source>
</evidence>